<protein>
    <recommendedName>
        <fullName evidence="9">Vacuolar protein sorting-associated protein 55</fullName>
    </recommendedName>
</protein>
<feature type="transmembrane region" description="Helical" evidence="6">
    <location>
        <begin position="112"/>
        <end position="133"/>
    </location>
</feature>
<comment type="similarity">
    <text evidence="2">Belongs to the OB-RGRP/VPS55 family.</text>
</comment>
<dbReference type="PANTHER" id="PTHR12050:SF0">
    <property type="entry name" value="RH04491P"/>
    <property type="match status" value="1"/>
</dbReference>
<evidence type="ECO:0000256" key="2">
    <source>
        <dbReference type="ARBA" id="ARBA00005645"/>
    </source>
</evidence>
<dbReference type="AlphaFoldDB" id="A0A4T0X7Q0"/>
<dbReference type="PANTHER" id="PTHR12050">
    <property type="entry name" value="LEPTIN RECEPTOR-RELATED"/>
    <property type="match status" value="1"/>
</dbReference>
<keyword evidence="8" id="KW-1185">Reference proteome</keyword>
<evidence type="ECO:0000256" key="4">
    <source>
        <dbReference type="ARBA" id="ARBA00022989"/>
    </source>
</evidence>
<reference evidence="7 8" key="1">
    <citation type="journal article" date="2019" name="Front. Genet.">
        <title>Whole-Genome Sequencing of the Opportunistic Yeast Pathogen Candida inconspicua Uncovers Its Hybrid Origin.</title>
        <authorList>
            <person name="Mixao V."/>
            <person name="Hansen A.P."/>
            <person name="Saus E."/>
            <person name="Boekhout T."/>
            <person name="Lass-Florl C."/>
            <person name="Gabaldon T."/>
        </authorList>
    </citation>
    <scope>NUCLEOTIDE SEQUENCE [LARGE SCALE GENOMIC DNA]</scope>
    <source>
        <strain evidence="7 8">CBS 180</strain>
    </source>
</reference>
<dbReference type="GO" id="GO:0034424">
    <property type="term" value="C:Vps55/Vps68 complex"/>
    <property type="evidence" value="ECO:0007669"/>
    <property type="project" value="TreeGrafter"/>
</dbReference>
<evidence type="ECO:0008006" key="9">
    <source>
        <dbReference type="Google" id="ProtNLM"/>
    </source>
</evidence>
<dbReference type="Pfam" id="PF04133">
    <property type="entry name" value="Vps55"/>
    <property type="match status" value="1"/>
</dbReference>
<comment type="subcellular location">
    <subcellularLocation>
        <location evidence="1">Membrane</location>
        <topology evidence="1">Multi-pass membrane protein</topology>
    </subcellularLocation>
</comment>
<sequence>MHQTSPLTILFGLSLLLALGFLNIVLSCALYDTYQPLYVIFVFLIAPIPNAIGNCAENTGSYYSSGYTDFDNLDSGSGVKSFMKFLTGILVSSGTFLPIVLWRSNIIPTGSFLLSLTGGFLVYLSFVLFGMGFQKQDSDDYDF</sequence>
<dbReference type="Proteomes" id="UP000307173">
    <property type="component" value="Unassembled WGS sequence"/>
</dbReference>
<organism evidence="7 8">
    <name type="scientific">Pichia inconspicua</name>
    <dbReference type="NCBI Taxonomy" id="52247"/>
    <lineage>
        <taxon>Eukaryota</taxon>
        <taxon>Fungi</taxon>
        <taxon>Dikarya</taxon>
        <taxon>Ascomycota</taxon>
        <taxon>Saccharomycotina</taxon>
        <taxon>Pichiomycetes</taxon>
        <taxon>Pichiales</taxon>
        <taxon>Pichiaceae</taxon>
        <taxon>Pichia</taxon>
    </lineage>
</organism>
<dbReference type="EMBL" id="SELW01000117">
    <property type="protein sequence ID" value="TID30844.1"/>
    <property type="molecule type" value="Genomic_DNA"/>
</dbReference>
<gene>
    <name evidence="7" type="ORF">CANINC_000580</name>
</gene>
<evidence type="ECO:0000313" key="7">
    <source>
        <dbReference type="EMBL" id="TID30844.1"/>
    </source>
</evidence>
<dbReference type="GO" id="GO:0032511">
    <property type="term" value="P:late endosome to vacuole transport via multivesicular body sorting pathway"/>
    <property type="evidence" value="ECO:0007669"/>
    <property type="project" value="TreeGrafter"/>
</dbReference>
<dbReference type="OrthoDB" id="14246at2759"/>
<accession>A0A4T0X7Q0</accession>
<dbReference type="InterPro" id="IPR007262">
    <property type="entry name" value="Vps55/LEPROT"/>
</dbReference>
<keyword evidence="5 6" id="KW-0472">Membrane</keyword>
<evidence type="ECO:0000256" key="3">
    <source>
        <dbReference type="ARBA" id="ARBA00022692"/>
    </source>
</evidence>
<keyword evidence="4 6" id="KW-1133">Transmembrane helix</keyword>
<feature type="transmembrane region" description="Helical" evidence="6">
    <location>
        <begin position="37"/>
        <end position="56"/>
    </location>
</feature>
<evidence type="ECO:0000313" key="8">
    <source>
        <dbReference type="Proteomes" id="UP000307173"/>
    </source>
</evidence>
<evidence type="ECO:0000256" key="5">
    <source>
        <dbReference type="ARBA" id="ARBA00023136"/>
    </source>
</evidence>
<keyword evidence="3 6" id="KW-0812">Transmembrane</keyword>
<evidence type="ECO:0000256" key="1">
    <source>
        <dbReference type="ARBA" id="ARBA00004141"/>
    </source>
</evidence>
<proteinExistence type="inferred from homology"/>
<evidence type="ECO:0000256" key="6">
    <source>
        <dbReference type="SAM" id="Phobius"/>
    </source>
</evidence>
<feature type="transmembrane region" description="Helical" evidence="6">
    <location>
        <begin position="85"/>
        <end position="106"/>
    </location>
</feature>
<name>A0A4T0X7Q0_9ASCO</name>
<comment type="caution">
    <text evidence="7">The sequence shown here is derived from an EMBL/GenBank/DDBJ whole genome shotgun (WGS) entry which is preliminary data.</text>
</comment>